<dbReference type="Pfam" id="PF02775">
    <property type="entry name" value="TPP_enzyme_C"/>
    <property type="match status" value="1"/>
</dbReference>
<comment type="similarity">
    <text evidence="1 3">Belongs to the TPP enzyme family.</text>
</comment>
<evidence type="ECO:0000259" key="4">
    <source>
        <dbReference type="Pfam" id="PF00205"/>
    </source>
</evidence>
<dbReference type="InterPro" id="IPR047210">
    <property type="entry name" value="TPP_PYR_POXB-like"/>
</dbReference>
<dbReference type="InterPro" id="IPR047211">
    <property type="entry name" value="POXB-like"/>
</dbReference>
<dbReference type="InterPro" id="IPR029035">
    <property type="entry name" value="DHS-like_NAD/FAD-binding_dom"/>
</dbReference>
<evidence type="ECO:0000256" key="2">
    <source>
        <dbReference type="ARBA" id="ARBA00023052"/>
    </source>
</evidence>
<evidence type="ECO:0000256" key="1">
    <source>
        <dbReference type="ARBA" id="ARBA00007812"/>
    </source>
</evidence>
<evidence type="ECO:0000256" key="3">
    <source>
        <dbReference type="RuleBase" id="RU362132"/>
    </source>
</evidence>
<dbReference type="CDD" id="cd02014">
    <property type="entry name" value="TPP_POX"/>
    <property type="match status" value="1"/>
</dbReference>
<comment type="caution">
    <text evidence="7">The sequence shown here is derived from an EMBL/GenBank/DDBJ whole genome shotgun (WGS) entry which is preliminary data.</text>
</comment>
<evidence type="ECO:0000259" key="5">
    <source>
        <dbReference type="Pfam" id="PF02775"/>
    </source>
</evidence>
<protein>
    <submittedName>
        <fullName evidence="7">Thiamine pyrophosphate-requiring protein</fullName>
    </submittedName>
</protein>
<gene>
    <name evidence="7" type="ORF">K5L39_12340</name>
</gene>
<proteinExistence type="inferred from homology"/>
<keyword evidence="2 3" id="KW-0786">Thiamine pyrophosphate</keyword>
<reference evidence="7 8" key="1">
    <citation type="submission" date="2023-12" db="EMBL/GenBank/DDBJ databases">
        <title>Description of new species of Mycobacterium terrae complex isolated from sewage at the Sao Paulo Zoological Park Foundation in Brazil.</title>
        <authorList>
            <person name="Romagnoli C.L."/>
            <person name="Conceicao E.C."/>
            <person name="Machado E."/>
            <person name="Barreto L.B.P.F."/>
            <person name="Sharma A."/>
            <person name="Silva N.M."/>
            <person name="Marques L.E."/>
            <person name="Juliana M.A."/>
            <person name="Lourenco M.C.S."/>
            <person name="Digiampietri L.A."/>
            <person name="Suffys P.N."/>
            <person name="Viana-Niero C."/>
        </authorList>
    </citation>
    <scope>NUCLEOTIDE SEQUENCE [LARGE SCALE GENOMIC DNA]</scope>
    <source>
        <strain evidence="7 8">MYC017</strain>
    </source>
</reference>
<evidence type="ECO:0000259" key="6">
    <source>
        <dbReference type="Pfam" id="PF02776"/>
    </source>
</evidence>
<dbReference type="Pfam" id="PF00205">
    <property type="entry name" value="TPP_enzyme_M"/>
    <property type="match status" value="1"/>
</dbReference>
<dbReference type="Pfam" id="PF02776">
    <property type="entry name" value="TPP_enzyme_N"/>
    <property type="match status" value="1"/>
</dbReference>
<dbReference type="SUPFAM" id="SSF52518">
    <property type="entry name" value="Thiamin diphosphate-binding fold (THDP-binding)"/>
    <property type="match status" value="2"/>
</dbReference>
<dbReference type="PANTHER" id="PTHR42981:SF2">
    <property type="entry name" value="PYRUVATE DEHYDROGENASE [UBIQUINONE]"/>
    <property type="match status" value="1"/>
</dbReference>
<dbReference type="InterPro" id="IPR011766">
    <property type="entry name" value="TPP_enzyme_TPP-bd"/>
</dbReference>
<feature type="domain" description="Thiamine pyrophosphate enzyme central" evidence="4">
    <location>
        <begin position="203"/>
        <end position="333"/>
    </location>
</feature>
<dbReference type="NCBIfam" id="NF006129">
    <property type="entry name" value="PRK08273.1"/>
    <property type="match status" value="1"/>
</dbReference>
<dbReference type="InterPro" id="IPR012001">
    <property type="entry name" value="Thiamin_PyroP_enz_TPP-bd_dom"/>
</dbReference>
<evidence type="ECO:0000313" key="8">
    <source>
        <dbReference type="Proteomes" id="UP001299283"/>
    </source>
</evidence>
<organism evidence="7 8">
    <name type="scientific">[Mycobacterium] vasticus</name>
    <dbReference type="NCBI Taxonomy" id="2875777"/>
    <lineage>
        <taxon>Bacteria</taxon>
        <taxon>Bacillati</taxon>
        <taxon>Actinomycetota</taxon>
        <taxon>Actinomycetes</taxon>
        <taxon>Mycobacteriales</taxon>
        <taxon>Mycobacteriaceae</taxon>
        <taxon>Mycolicibacter</taxon>
    </lineage>
</organism>
<dbReference type="InterPro" id="IPR012000">
    <property type="entry name" value="Thiamin_PyroP_enz_cen_dom"/>
</dbReference>
<dbReference type="InterPro" id="IPR029061">
    <property type="entry name" value="THDP-binding"/>
</dbReference>
<dbReference type="InterPro" id="IPR047212">
    <property type="entry name" value="TPP_POXB-like"/>
</dbReference>
<dbReference type="PANTHER" id="PTHR42981">
    <property type="entry name" value="PYRUVATE DEHYDROGENASE [UBIQUINONE]"/>
    <property type="match status" value="1"/>
</dbReference>
<feature type="domain" description="Thiamine pyrophosphate enzyme TPP-binding" evidence="5">
    <location>
        <begin position="393"/>
        <end position="548"/>
    </location>
</feature>
<sequence length="609" mass="66263">MQLTRKLKTADFIIDRLRQWGVHRIFGYPGDGILSMLGALDRADGDPELIQPRHEEMAAFMATGHAKFTGELGCCLATSGGGAIHLLNGLYDAKLDHQPVVAIVGQQKRMSLGAAFQQEIDPLSLYKDVSSDFVQICMAPEQARHLVDRACKMALTNRTVATIILPEDVAEEDAVPSPPRVHGAVFSGVGWSKPRMLPAQPELQKAADILNDSEKVAILVGAGAADASEEVVQVAELLGAGVAKTSLGRASLPDDLPYVTGPIGLLGSTASEAMMSGADTLFMIGSSFPYSEWLPKEGQCRGVEINHDGRMIGVRYPMDANLIGDSKDTLQELIPLLKRKDDRSWRKKIEGEVAEWWRVLDKRAHDKASPLNPEVVVHELSKRLPDNSVITTDAGSVANWWARHLRLRPGMAASLAGNLATMGPGTPYAIAAKLAHPGRPVIALVGDGVFQMNGMAEMITVKRYKERLSKGPLIFCVFNNQDLNQVTFEQRAMGGEKKFEGSQHIPDVPYAEFANLLGLTGIRCDDPKNIGHAWDQALAAPTPVVLEVVVDPDIAPVPPQIRMDIATNTAKAMIKDPDRVSIATKNAKQKLHEFTESARQTVRDLRDND</sequence>
<feature type="domain" description="Thiamine pyrophosphate enzyme N-terminal TPP-binding" evidence="6">
    <location>
        <begin position="8"/>
        <end position="124"/>
    </location>
</feature>
<dbReference type="Gene3D" id="3.40.50.1220">
    <property type="entry name" value="TPP-binding domain"/>
    <property type="match status" value="1"/>
</dbReference>
<dbReference type="Gene3D" id="3.40.50.970">
    <property type="match status" value="2"/>
</dbReference>
<evidence type="ECO:0000313" key="7">
    <source>
        <dbReference type="EMBL" id="MEB3069976.1"/>
    </source>
</evidence>
<dbReference type="RefSeq" id="WP_225396893.1">
    <property type="nucleotide sequence ID" value="NZ_JAYJJQ010000010.1"/>
</dbReference>
<dbReference type="Proteomes" id="UP001299283">
    <property type="component" value="Unassembled WGS sequence"/>
</dbReference>
<accession>A0ABU5YYQ8</accession>
<dbReference type="SUPFAM" id="SSF52467">
    <property type="entry name" value="DHS-like NAD/FAD-binding domain"/>
    <property type="match status" value="1"/>
</dbReference>
<dbReference type="EMBL" id="JAYJJQ010000010">
    <property type="protein sequence ID" value="MEB3069976.1"/>
    <property type="molecule type" value="Genomic_DNA"/>
</dbReference>
<dbReference type="CDD" id="cd07039">
    <property type="entry name" value="TPP_PYR_POX"/>
    <property type="match status" value="1"/>
</dbReference>
<keyword evidence="8" id="KW-1185">Reference proteome</keyword>
<name>A0ABU5YYQ8_9MYCO</name>